<comment type="caution">
    <text evidence="2">The sequence shown here is derived from an EMBL/GenBank/DDBJ whole genome shotgun (WGS) entry which is preliminary data.</text>
</comment>
<sequence>MQLLGYPYTIKNSDLTSFSGGRQLGTVLSILDSIIVLISYSQNIDVNRLIGRDYVFLPNDGNIIADNNNDDTVDMDKVLPRIHDLVPVLDWEIDDNDEFNGQKENHFKILAEQLYGTEEQTKQLRNDINDLEQTQEKLDEKLSHLSELPNKRQELLNNIENCQQYIEEMINHIKANMILKNALNEEIKSNQEEMIKLKAENKRLESMVESQKHLVIEYKYAIERKKHLQEEIEQAEQENQDTKAMISTLTLDIKREHSKLELLMRDISEMISLICEMYDNSKIHRFLMDGNSIMKFNKNVEWLEFIGKFEQFKLAIDQNQFDEIAFDSMKMIMMKNLKDLHMHLIEQATILKTKISLEVVYVNQKQQKQCDKKRQELKEREGQLKQMWEQKNSNEFEHQNEMDELNMKIEKFKSKIIDMEKLLTTNTMSTNELDEKINNMDEKIVEKKYQIINDYRECHNRFEQYESELMAKIDERKRSIEQQNRHMEKILIEMKRI</sequence>
<organism evidence="2 3">
    <name type="scientific">Euroglyphus maynei</name>
    <name type="common">Mayne's house dust mite</name>
    <dbReference type="NCBI Taxonomy" id="6958"/>
    <lineage>
        <taxon>Eukaryota</taxon>
        <taxon>Metazoa</taxon>
        <taxon>Ecdysozoa</taxon>
        <taxon>Arthropoda</taxon>
        <taxon>Chelicerata</taxon>
        <taxon>Arachnida</taxon>
        <taxon>Acari</taxon>
        <taxon>Acariformes</taxon>
        <taxon>Sarcoptiformes</taxon>
        <taxon>Astigmata</taxon>
        <taxon>Psoroptidia</taxon>
        <taxon>Analgoidea</taxon>
        <taxon>Pyroglyphidae</taxon>
        <taxon>Pyroglyphinae</taxon>
        <taxon>Euroglyphus</taxon>
    </lineage>
</organism>
<accession>A0A1Y3BN83</accession>
<dbReference type="GO" id="GO:0031262">
    <property type="term" value="C:Ndc80 complex"/>
    <property type="evidence" value="ECO:0007669"/>
    <property type="project" value="InterPro"/>
</dbReference>
<evidence type="ECO:0000313" key="3">
    <source>
        <dbReference type="Proteomes" id="UP000194236"/>
    </source>
</evidence>
<dbReference type="Proteomes" id="UP000194236">
    <property type="component" value="Unassembled WGS sequence"/>
</dbReference>
<keyword evidence="3" id="KW-1185">Reference proteome</keyword>
<gene>
    <name evidence="2" type="ORF">BLA29_003789</name>
</gene>
<name>A0A1Y3BN83_EURMA</name>
<reference evidence="2 3" key="1">
    <citation type="submission" date="2017-03" db="EMBL/GenBank/DDBJ databases">
        <title>Genome Survey of Euroglyphus maynei.</title>
        <authorList>
            <person name="Arlian L.G."/>
            <person name="Morgan M.S."/>
            <person name="Rider S.D."/>
        </authorList>
    </citation>
    <scope>NUCLEOTIDE SEQUENCE [LARGE SCALE GENOMIC DNA]</scope>
    <source>
        <strain evidence="2">Arlian Lab</strain>
        <tissue evidence="2">Whole body</tissue>
    </source>
</reference>
<evidence type="ECO:0000313" key="2">
    <source>
        <dbReference type="EMBL" id="OTF81464.1"/>
    </source>
</evidence>
<dbReference type="PANTHER" id="PTHR10643">
    <property type="entry name" value="KINETOCHORE PROTEIN NDC80"/>
    <property type="match status" value="1"/>
</dbReference>
<evidence type="ECO:0000256" key="1">
    <source>
        <dbReference type="SAM" id="Coils"/>
    </source>
</evidence>
<dbReference type="OrthoDB" id="6514555at2759"/>
<feature type="coiled-coil region" evidence="1">
    <location>
        <begin position="114"/>
        <end position="252"/>
    </location>
</feature>
<dbReference type="GO" id="GO:0051315">
    <property type="term" value="P:attachment of mitotic spindle microtubules to kinetochore"/>
    <property type="evidence" value="ECO:0007669"/>
    <property type="project" value="InterPro"/>
</dbReference>
<dbReference type="InterPro" id="IPR005550">
    <property type="entry name" value="Kinetochore_Ndc80"/>
</dbReference>
<proteinExistence type="predicted"/>
<dbReference type="EMBL" id="MUJZ01013469">
    <property type="protein sequence ID" value="OTF81464.1"/>
    <property type="molecule type" value="Genomic_DNA"/>
</dbReference>
<protein>
    <submittedName>
        <fullName evidence="2">Uncharacterized protein</fullName>
    </submittedName>
</protein>
<feature type="coiled-coil region" evidence="1">
    <location>
        <begin position="363"/>
        <end position="422"/>
    </location>
</feature>
<dbReference type="PANTHER" id="PTHR10643:SF2">
    <property type="entry name" value="KINETOCHORE PROTEIN NDC80 HOMOLOG"/>
    <property type="match status" value="1"/>
</dbReference>
<dbReference type="AlphaFoldDB" id="A0A1Y3BN83"/>
<keyword evidence="1" id="KW-0175">Coiled coil</keyword>